<protein>
    <recommendedName>
        <fullName evidence="4 7">Flagellar hook-associated protein 1</fullName>
        <shortName evidence="7">HAP1</shortName>
    </recommendedName>
</protein>
<dbReference type="InterPro" id="IPR010930">
    <property type="entry name" value="Flg_bb/hook_C_dom"/>
</dbReference>
<evidence type="ECO:0000256" key="4">
    <source>
        <dbReference type="ARBA" id="ARBA00016244"/>
    </source>
</evidence>
<feature type="coiled-coil region" evidence="8">
    <location>
        <begin position="154"/>
        <end position="202"/>
    </location>
</feature>
<keyword evidence="6 7" id="KW-0975">Bacterial flagellum</keyword>
<evidence type="ECO:0000259" key="10">
    <source>
        <dbReference type="Pfam" id="PF06429"/>
    </source>
</evidence>
<keyword evidence="8" id="KW-0175">Coiled coil</keyword>
<dbReference type="Pfam" id="PF06429">
    <property type="entry name" value="Flg_bbr_C"/>
    <property type="match status" value="1"/>
</dbReference>
<dbReference type="PRINTS" id="PR01005">
    <property type="entry name" value="FLGHOOKAP1"/>
</dbReference>
<sequence>MASTFFGLTISYSGLQAASTSLNVTGHNVSNINTKGYSKQQASTEAAQALRTFSTYGMLGAGVKVTGVSQLRDSYYDEKYRNNQANYGEYEAKENYMDQIEDFFDEWNLNGYCKEYQKFFTSVEEVIKAPGEASTKNQLINNAASMAQYFNTLSTNLRKIQEDANNEIKDAVEQINSYAQNIASLNRQINQIEANYGDANDLRDKRNALIDDLAQIVNVSINEEDIGNGLTDFRVSINGQTLVAGYDYNKLYTEARADKRNASDAASLYDVKWESGQNFNLYSPSLGGQMKALVDIRDGCNGEFEQYKVDENGDYILDSDGNKVLESVLRNEQNTDFKGIPYYQSQLNQFISTLSEAVNNVLKSGLTSDGTQQGISLFVTQTNTDTMTALNITVNPELIKDADKLATRSSAATGQAEADIMEQLRKLQSEKIFDGGTGAYFLESMVSDMSIDSSNATNMLDNYNNLRTTIQNQRLSIMGVDTDEEAMDMMKFQQAYNLNSKMMSVMNEIYDKLINGTGL</sequence>
<evidence type="ECO:0000256" key="5">
    <source>
        <dbReference type="ARBA" id="ARBA00022525"/>
    </source>
</evidence>
<feature type="domain" description="Flagellar hook-associated protein FlgK helical" evidence="11">
    <location>
        <begin position="97"/>
        <end position="378"/>
    </location>
</feature>
<dbReference type="Pfam" id="PF22638">
    <property type="entry name" value="FlgK_D1"/>
    <property type="match status" value="1"/>
</dbReference>
<keyword evidence="12" id="KW-0969">Cilium</keyword>
<evidence type="ECO:0000256" key="1">
    <source>
        <dbReference type="ARBA" id="ARBA00004365"/>
    </source>
</evidence>
<dbReference type="NCBIfam" id="TIGR02492">
    <property type="entry name" value="flgK_ends"/>
    <property type="match status" value="1"/>
</dbReference>
<dbReference type="PANTHER" id="PTHR30033">
    <property type="entry name" value="FLAGELLAR HOOK-ASSOCIATED PROTEIN 1"/>
    <property type="match status" value="1"/>
</dbReference>
<evidence type="ECO:0000256" key="3">
    <source>
        <dbReference type="ARBA" id="ARBA00009677"/>
    </source>
</evidence>
<reference evidence="12" key="1">
    <citation type="submission" date="2024-03" db="EMBL/GenBank/DDBJ databases">
        <title>Human intestinal bacterial collection.</title>
        <authorList>
            <person name="Pauvert C."/>
            <person name="Hitch T.C.A."/>
            <person name="Clavel T."/>
        </authorList>
    </citation>
    <scope>NUCLEOTIDE SEQUENCE [LARGE SCALE GENOMIC DNA]</scope>
    <source>
        <strain evidence="12">CLA-AA-H89B</strain>
    </source>
</reference>
<accession>A0ABV1H405</accession>
<evidence type="ECO:0000259" key="9">
    <source>
        <dbReference type="Pfam" id="PF00460"/>
    </source>
</evidence>
<evidence type="ECO:0000259" key="11">
    <source>
        <dbReference type="Pfam" id="PF22638"/>
    </source>
</evidence>
<comment type="caution">
    <text evidence="12">The sequence shown here is derived from an EMBL/GenBank/DDBJ whole genome shotgun (WGS) entry which is preliminary data.</text>
</comment>
<keyword evidence="5 7" id="KW-0964">Secreted</keyword>
<keyword evidence="13" id="KW-1185">Reference proteome</keyword>
<name>A0ABV1H405_9FIRM</name>
<dbReference type="Proteomes" id="UP001546774">
    <property type="component" value="Unassembled WGS sequence"/>
</dbReference>
<proteinExistence type="inferred from homology"/>
<evidence type="ECO:0000313" key="12">
    <source>
        <dbReference type="EMBL" id="MEQ2554433.1"/>
    </source>
</evidence>
<comment type="subcellular location">
    <subcellularLocation>
        <location evidence="1 7">Bacterial flagellum</location>
    </subcellularLocation>
    <subcellularLocation>
        <location evidence="2 7">Secreted</location>
    </subcellularLocation>
</comment>
<dbReference type="EMBL" id="JBBMFS010000003">
    <property type="protein sequence ID" value="MEQ2554433.1"/>
    <property type="molecule type" value="Genomic_DNA"/>
</dbReference>
<dbReference type="InterPro" id="IPR002371">
    <property type="entry name" value="FlgK"/>
</dbReference>
<feature type="domain" description="Flagellar basal-body/hook protein C-terminal" evidence="10">
    <location>
        <begin position="472"/>
        <end position="515"/>
    </location>
</feature>
<dbReference type="InterPro" id="IPR001444">
    <property type="entry name" value="Flag_bb_rod_N"/>
</dbReference>
<evidence type="ECO:0000256" key="6">
    <source>
        <dbReference type="ARBA" id="ARBA00023143"/>
    </source>
</evidence>
<evidence type="ECO:0000256" key="7">
    <source>
        <dbReference type="RuleBase" id="RU362065"/>
    </source>
</evidence>
<dbReference type="InterPro" id="IPR053927">
    <property type="entry name" value="FlgK_helical"/>
</dbReference>
<gene>
    <name evidence="7 12" type="primary">flgK</name>
    <name evidence="12" type="ORF">WMO37_05290</name>
</gene>
<keyword evidence="12" id="KW-0282">Flagellum</keyword>
<evidence type="ECO:0000256" key="2">
    <source>
        <dbReference type="ARBA" id="ARBA00004613"/>
    </source>
</evidence>
<evidence type="ECO:0000256" key="8">
    <source>
        <dbReference type="SAM" id="Coils"/>
    </source>
</evidence>
<dbReference type="Pfam" id="PF00460">
    <property type="entry name" value="Flg_bb_rod"/>
    <property type="match status" value="1"/>
</dbReference>
<keyword evidence="12" id="KW-0966">Cell projection</keyword>
<feature type="domain" description="Flagellar basal body rod protein N-terminal" evidence="9">
    <location>
        <begin position="11"/>
        <end position="37"/>
    </location>
</feature>
<organism evidence="12 13">
    <name type="scientific">Lachnospira intestinalis</name>
    <dbReference type="NCBI Taxonomy" id="3133158"/>
    <lineage>
        <taxon>Bacteria</taxon>
        <taxon>Bacillati</taxon>
        <taxon>Bacillota</taxon>
        <taxon>Clostridia</taxon>
        <taxon>Lachnospirales</taxon>
        <taxon>Lachnospiraceae</taxon>
        <taxon>Lachnospira</taxon>
    </lineage>
</organism>
<evidence type="ECO:0000313" key="13">
    <source>
        <dbReference type="Proteomes" id="UP001546774"/>
    </source>
</evidence>
<dbReference type="PANTHER" id="PTHR30033:SF1">
    <property type="entry name" value="FLAGELLAR HOOK-ASSOCIATED PROTEIN 1"/>
    <property type="match status" value="1"/>
</dbReference>
<comment type="similarity">
    <text evidence="3 7">Belongs to the flagella basal body rod proteins family.</text>
</comment>
<dbReference type="SUPFAM" id="SSF64518">
    <property type="entry name" value="Phase 1 flagellin"/>
    <property type="match status" value="1"/>
</dbReference>